<proteinExistence type="predicted"/>
<comment type="caution">
    <text evidence="1">The sequence shown here is derived from an EMBL/GenBank/DDBJ whole genome shotgun (WGS) entry which is preliminary data.</text>
</comment>
<keyword evidence="2" id="KW-1185">Reference proteome</keyword>
<sequence>MLKAAGQAHPQWYPMTAPVEFAGHGPLIIAEGEGVWITDQAGRRYVDGRGGLLNVNVGHRRPEVRAALIEQFDRIAYYPSFDGTATPVSIALAERLLELTAPEGMARVLFGSGGSDAVETALKVARQYWKLEGAAARTKFISLRNAYHGTHFGGTSLNGNAAFREAYEPLLAGCHQVETPWLYRNPFTDDPEELAAICATLLEREILNQGPDTVAAFIAEPAQGAGGYIVPPASYWRRAREVCDHYGVLMIADEVITGFGRLGDWFGCRLWGVRPDIMCLAKGLTSGYVPLGATLINQRIAEAWERADTPAAHMHGYSYSGHPLGCAAALAVIDITEREALADNAAREGARLLARLQAFKDRFPLIGDVRGKGLMICLDLVTDRASKAPASPAVARRIADLARQAGAVLRPAANYIVISPPLTLGATEGDIILAALDAAFTATAMDN</sequence>
<evidence type="ECO:0000313" key="1">
    <source>
        <dbReference type="EMBL" id="MBK1865915.1"/>
    </source>
</evidence>
<name>A0ACC5QZV7_9HYPH</name>
<dbReference type="Proteomes" id="UP000616151">
    <property type="component" value="Unassembled WGS sequence"/>
</dbReference>
<accession>A0ACC5QZV7</accession>
<gene>
    <name evidence="1" type="ORF">JHL16_06090</name>
</gene>
<dbReference type="EMBL" id="JAENHL010000006">
    <property type="protein sequence ID" value="MBK1865915.1"/>
    <property type="molecule type" value="Genomic_DNA"/>
</dbReference>
<keyword evidence="1" id="KW-0808">Transferase</keyword>
<reference evidence="1" key="1">
    <citation type="submission" date="2021-01" db="EMBL/GenBank/DDBJ databases">
        <authorList>
            <person name="Sun Q."/>
        </authorList>
    </citation>
    <scope>NUCLEOTIDE SEQUENCE</scope>
    <source>
        <strain evidence="1">YIM B02566</strain>
    </source>
</reference>
<keyword evidence="1" id="KW-0032">Aminotransferase</keyword>
<protein>
    <submittedName>
        <fullName evidence="1">Aminotransferase class III-fold pyridoxal phosphate-dependent enzyme</fullName>
    </submittedName>
</protein>
<organism evidence="1 2">
    <name type="scientific">Taklimakanibacter albus</name>
    <dbReference type="NCBI Taxonomy" id="2800327"/>
    <lineage>
        <taxon>Bacteria</taxon>
        <taxon>Pseudomonadati</taxon>
        <taxon>Pseudomonadota</taxon>
        <taxon>Alphaproteobacteria</taxon>
        <taxon>Hyphomicrobiales</taxon>
        <taxon>Aestuariivirgaceae</taxon>
        <taxon>Taklimakanibacter</taxon>
    </lineage>
</organism>
<evidence type="ECO:0000313" key="2">
    <source>
        <dbReference type="Proteomes" id="UP000616151"/>
    </source>
</evidence>